<feature type="compositionally biased region" description="Acidic residues" evidence="1">
    <location>
        <begin position="86"/>
        <end position="95"/>
    </location>
</feature>
<proteinExistence type="predicted"/>
<dbReference type="RefSeq" id="WP_268008111.1">
    <property type="nucleotide sequence ID" value="NZ_BSUT01000001.1"/>
</dbReference>
<keyword evidence="4" id="KW-1185">Reference proteome</keyword>
<organism evidence="3 4">
    <name type="scientific">Alicyclobacillus fastidiosus</name>
    <dbReference type="NCBI Taxonomy" id="392011"/>
    <lineage>
        <taxon>Bacteria</taxon>
        <taxon>Bacillati</taxon>
        <taxon>Bacillota</taxon>
        <taxon>Bacilli</taxon>
        <taxon>Bacillales</taxon>
        <taxon>Alicyclobacillaceae</taxon>
        <taxon>Alicyclobacillus</taxon>
    </lineage>
</organism>
<protein>
    <submittedName>
        <fullName evidence="3">Uncharacterized protein</fullName>
    </submittedName>
</protein>
<evidence type="ECO:0000313" key="3">
    <source>
        <dbReference type="EMBL" id="WAH44215.1"/>
    </source>
</evidence>
<keyword evidence="2" id="KW-1133">Transmembrane helix</keyword>
<dbReference type="Proteomes" id="UP001164761">
    <property type="component" value="Chromosome"/>
</dbReference>
<evidence type="ECO:0000313" key="4">
    <source>
        <dbReference type="Proteomes" id="UP001164761"/>
    </source>
</evidence>
<keyword evidence="2" id="KW-0812">Transmembrane</keyword>
<keyword evidence="2" id="KW-0472">Membrane</keyword>
<name>A0ABY6ZN04_9BACL</name>
<feature type="region of interest" description="Disordered" evidence="1">
    <location>
        <begin position="86"/>
        <end position="110"/>
    </location>
</feature>
<feature type="transmembrane region" description="Helical" evidence="2">
    <location>
        <begin position="146"/>
        <end position="164"/>
    </location>
</feature>
<accession>A0ABY6ZN04</accession>
<dbReference type="EMBL" id="CP104067">
    <property type="protein sequence ID" value="WAH44215.1"/>
    <property type="molecule type" value="Genomic_DNA"/>
</dbReference>
<sequence>MRTRITGTERRQWVDKLLEQYASFVWTYLIDHCETVQQAEDAFVHVFVQASDRIGRRAVREVSDDWILALLQEVVAVNPPHIAWEESVDEEEGDDSLQREQAGESANDCAGRVPGALIRRSAQMMRAHIARDEAMRHHRGPLGTKIGAIAVVIVGVAGVGYGLSDRWTNPIQDRPTVSAKSGKTAAPAPHIGGDLPVSAAAMYQISPSDNLDVTHLAVDSQAVYQGTLVLAADSWPRIDVGRHPFSTSNKPFGVSGSDTYTMELVPPLQVNSQVSTSSWQISEWHIEVMGNWIVGLVTWNDGRASDASVEQIYALCTTNGKYSLVCTLAPEKGIENRFAVAVGDGKIIVQPGLDDGSGAAPLGLPIQIYTLRGEDPTRAWTELSQIPASFGLMESPIATADGIVFQGIVGKTDTSSDNVDTWYQLTWSGTLNHYDGPPVDGQMHWAVEGATGTPWWVETTPDASENHRGYQVSMAQLANDKSASPTKSLQNSVLQFTVDGRDLIWVESEGNDDETLVVAQVDS</sequence>
<reference evidence="3" key="1">
    <citation type="submission" date="2022-08" db="EMBL/GenBank/DDBJ databases">
        <title>Alicyclobacillus fastidiosus DSM 17978, complete genome.</title>
        <authorList>
            <person name="Wang Q."/>
            <person name="Cai R."/>
            <person name="Wang Z."/>
        </authorList>
    </citation>
    <scope>NUCLEOTIDE SEQUENCE</scope>
    <source>
        <strain evidence="3">DSM 17978</strain>
    </source>
</reference>
<evidence type="ECO:0000256" key="2">
    <source>
        <dbReference type="SAM" id="Phobius"/>
    </source>
</evidence>
<evidence type="ECO:0000256" key="1">
    <source>
        <dbReference type="SAM" id="MobiDB-lite"/>
    </source>
</evidence>
<gene>
    <name evidence="3" type="ORF">NZD89_13015</name>
</gene>